<organism evidence="1 2">
    <name type="scientific">Faecalicatena acetigenes</name>
    <dbReference type="NCBI Taxonomy" id="2981790"/>
    <lineage>
        <taxon>Bacteria</taxon>
        <taxon>Bacillati</taxon>
        <taxon>Bacillota</taxon>
        <taxon>Clostridia</taxon>
        <taxon>Lachnospirales</taxon>
        <taxon>Lachnospiraceae</taxon>
        <taxon>Faecalicatena</taxon>
    </lineage>
</organism>
<gene>
    <name evidence="1" type="ORF">OCV51_04200</name>
</gene>
<protein>
    <submittedName>
        <fullName evidence="1">CpXC domain-containing protein</fullName>
    </submittedName>
</protein>
<sequence>MKLWWRCPNCGNKVDFTEELIDTCFDSEDGEAYFDPEHGIIFHTIFCHSCGASWIMDIGSMSREFIK</sequence>
<accession>A0ABT2T9G1</accession>
<keyword evidence="2" id="KW-1185">Reference proteome</keyword>
<reference evidence="1 2" key="1">
    <citation type="journal article" date="2021" name="ISME Commun">
        <title>Automated analysis of genomic sequences facilitates high-throughput and comprehensive description of bacteria.</title>
        <authorList>
            <person name="Hitch T.C.A."/>
        </authorList>
    </citation>
    <scope>NUCLEOTIDE SEQUENCE [LARGE SCALE GENOMIC DNA]</scope>
    <source>
        <strain evidence="1 2">H2_18</strain>
    </source>
</reference>
<name>A0ABT2T9G1_9FIRM</name>
<proteinExistence type="predicted"/>
<evidence type="ECO:0000313" key="2">
    <source>
        <dbReference type="Proteomes" id="UP001652394"/>
    </source>
</evidence>
<dbReference type="RefSeq" id="WP_059066302.1">
    <property type="nucleotide sequence ID" value="NZ_JAOQJX010000004.1"/>
</dbReference>
<evidence type="ECO:0000313" key="1">
    <source>
        <dbReference type="EMBL" id="MCU6746870.1"/>
    </source>
</evidence>
<dbReference type="EMBL" id="JAOQJX010000004">
    <property type="protein sequence ID" value="MCU6746870.1"/>
    <property type="molecule type" value="Genomic_DNA"/>
</dbReference>
<dbReference type="Proteomes" id="UP001652394">
    <property type="component" value="Unassembled WGS sequence"/>
</dbReference>
<comment type="caution">
    <text evidence="1">The sequence shown here is derived from an EMBL/GenBank/DDBJ whole genome shotgun (WGS) entry which is preliminary data.</text>
</comment>